<dbReference type="InterPro" id="IPR025877">
    <property type="entry name" value="MobA-like_NTP_Trfase"/>
</dbReference>
<sequence length="447" mass="48976">MPVSVIILAAGAGTRMKSSTPKVLHTLCGKSMLTLITQQALELSDDIHIVLHHQAQKITQVLHEEFGALLDSTLHLHTQDVENFPGTGGALRNILPKYKRVLVLNGDMPLIQAQSLRILCMRQEAIVMSMLWLHNPDGYGRVVLDETIHNPSNLTTHKVLKIIEQKDAINKELEIQSVNAGVYVFSQEILEYYIPKLSNANAQKEYYLTDVISLAQDDGVEICGVFVDENEYMGVNSKMHLAQAQEVLLTRLRERAMAQGVKMDIPHTIYIESDVIFKGECVLENGVRISGKSLVQDSHIKAHSVIESSVIIQSDIGPMAHLRPNSHITGTHIGNFVELKSAKLEGVKAGHLSYLGDCEIGTGSNIGAGVITCNYDGKAKHKTLIGENVFVGSDCQLIAPVEIQSNTLIAAGSSITHNVPSGALAIARSKQHNKAGFFERFFGKIKQ</sequence>
<evidence type="ECO:0000259" key="19">
    <source>
        <dbReference type="Pfam" id="PF12804"/>
    </source>
</evidence>
<evidence type="ECO:0000256" key="6">
    <source>
        <dbReference type="ARBA" id="ARBA00022695"/>
    </source>
</evidence>
<comment type="caution">
    <text evidence="20">The sequence shown here is derived from an EMBL/GenBank/DDBJ whole genome shotgun (WGS) entry which is preliminary data.</text>
</comment>
<feature type="active site" description="Proton acceptor" evidence="18">
    <location>
        <position position="351"/>
    </location>
</feature>
<gene>
    <name evidence="18 20" type="primary">glmU</name>
    <name evidence="20" type="ORF">CQA54_00735</name>
</gene>
<comment type="pathway">
    <text evidence="18">Bacterial outer membrane biogenesis; LPS lipid A biosynthesis.</text>
</comment>
<keyword evidence="13 18" id="KW-0012">Acyltransferase</keyword>
<keyword evidence="14 18" id="KW-0961">Cell wall biogenesis/degradation</keyword>
<evidence type="ECO:0000256" key="16">
    <source>
        <dbReference type="ARBA" id="ARBA00048493"/>
    </source>
</evidence>
<dbReference type="Pfam" id="PF00132">
    <property type="entry name" value="Hexapep"/>
    <property type="match status" value="1"/>
</dbReference>
<dbReference type="GO" id="GO:0016020">
    <property type="term" value="C:membrane"/>
    <property type="evidence" value="ECO:0007669"/>
    <property type="project" value="GOC"/>
</dbReference>
<evidence type="ECO:0000256" key="14">
    <source>
        <dbReference type="ARBA" id="ARBA00023316"/>
    </source>
</evidence>
<dbReference type="GO" id="GO:0019134">
    <property type="term" value="F:glucosamine-1-phosphate N-acetyltransferase activity"/>
    <property type="evidence" value="ECO:0007669"/>
    <property type="project" value="UniProtKB-UniRule"/>
</dbReference>
<feature type="binding site" evidence="18">
    <location>
        <position position="140"/>
    </location>
    <ligand>
        <name>UDP-N-acetyl-alpha-D-glucosamine</name>
        <dbReference type="ChEBI" id="CHEBI:57705"/>
    </ligand>
</feature>
<feature type="binding site" evidence="18">
    <location>
        <position position="393"/>
    </location>
    <ligand>
        <name>acetyl-CoA</name>
        <dbReference type="ChEBI" id="CHEBI:57288"/>
    </ligand>
</feature>
<evidence type="ECO:0000256" key="1">
    <source>
        <dbReference type="ARBA" id="ARBA00004496"/>
    </source>
</evidence>
<evidence type="ECO:0000256" key="10">
    <source>
        <dbReference type="ARBA" id="ARBA00022960"/>
    </source>
</evidence>
<dbReference type="EC" id="2.3.1.157" evidence="18"/>
<keyword evidence="11 18" id="KW-0573">Peptidoglycan synthesis</keyword>
<evidence type="ECO:0000256" key="8">
    <source>
        <dbReference type="ARBA" id="ARBA00022737"/>
    </source>
</evidence>
<accession>A0A3D8ITS0</accession>
<dbReference type="InterPro" id="IPR038009">
    <property type="entry name" value="GlmU_C_LbH"/>
</dbReference>
<evidence type="ECO:0000256" key="9">
    <source>
        <dbReference type="ARBA" id="ARBA00022842"/>
    </source>
</evidence>
<dbReference type="OrthoDB" id="9775031at2"/>
<keyword evidence="9 18" id="KW-0460">Magnesium</keyword>
<keyword evidence="7 18" id="KW-0479">Metal-binding</keyword>
<dbReference type="CDD" id="cd03353">
    <property type="entry name" value="LbH_GlmU_C"/>
    <property type="match status" value="1"/>
</dbReference>
<dbReference type="NCBIfam" id="TIGR01173">
    <property type="entry name" value="glmU"/>
    <property type="match status" value="1"/>
</dbReference>
<feature type="binding site" evidence="18">
    <location>
        <position position="368"/>
    </location>
    <ligand>
        <name>acetyl-CoA</name>
        <dbReference type="ChEBI" id="CHEBI:57288"/>
    </ligand>
</feature>
<evidence type="ECO:0000256" key="3">
    <source>
        <dbReference type="ARBA" id="ARBA00007947"/>
    </source>
</evidence>
<feature type="region of interest" description="Linker" evidence="18">
    <location>
        <begin position="239"/>
        <end position="259"/>
    </location>
</feature>
<feature type="binding site" evidence="18">
    <location>
        <position position="428"/>
    </location>
    <ligand>
        <name>acetyl-CoA</name>
        <dbReference type="ChEBI" id="CHEBI:57288"/>
    </ligand>
</feature>
<feature type="binding site" evidence="18">
    <location>
        <begin position="8"/>
        <end position="11"/>
    </location>
    <ligand>
        <name>UDP-N-acetyl-alpha-D-glucosamine</name>
        <dbReference type="ChEBI" id="CHEBI:57705"/>
    </ligand>
</feature>
<dbReference type="HAMAP" id="MF_01631">
    <property type="entry name" value="GlmU"/>
    <property type="match status" value="1"/>
</dbReference>
<feature type="binding site" evidence="18">
    <location>
        <begin position="86"/>
        <end position="87"/>
    </location>
    <ligand>
        <name>UDP-N-acetyl-alpha-D-glucosamine</name>
        <dbReference type="ChEBI" id="CHEBI:57705"/>
    </ligand>
</feature>
<comment type="subcellular location">
    <subcellularLocation>
        <location evidence="1 18">Cytoplasm</location>
    </subcellularLocation>
</comment>
<keyword evidence="10 18" id="KW-0133">Cell shape</keyword>
<dbReference type="InterPro" id="IPR050065">
    <property type="entry name" value="GlmU-like"/>
</dbReference>
<dbReference type="InterPro" id="IPR011004">
    <property type="entry name" value="Trimer_LpxA-like_sf"/>
</dbReference>
<dbReference type="GO" id="GO:0008360">
    <property type="term" value="P:regulation of cell shape"/>
    <property type="evidence" value="ECO:0007669"/>
    <property type="project" value="UniProtKB-KW"/>
</dbReference>
<dbReference type="PANTHER" id="PTHR43584:SF3">
    <property type="entry name" value="BIFUNCTIONAL PROTEIN GLMU"/>
    <property type="match status" value="1"/>
</dbReference>
<evidence type="ECO:0000256" key="15">
    <source>
        <dbReference type="ARBA" id="ARBA00048247"/>
    </source>
</evidence>
<dbReference type="AlphaFoldDB" id="A0A3D8ITS0"/>
<feature type="binding site" evidence="18">
    <location>
        <position position="323"/>
    </location>
    <ligand>
        <name>UDP-N-acetyl-alpha-D-glucosamine</name>
        <dbReference type="ChEBI" id="CHEBI:57705"/>
    </ligand>
</feature>
<feature type="region of interest" description="N-acetyltransferase" evidence="18">
    <location>
        <begin position="260"/>
        <end position="447"/>
    </location>
</feature>
<evidence type="ECO:0000256" key="17">
    <source>
        <dbReference type="ARBA" id="ARBA00049628"/>
    </source>
</evidence>
<dbReference type="EC" id="2.7.7.23" evidence="18"/>
<dbReference type="SUPFAM" id="SSF53448">
    <property type="entry name" value="Nucleotide-diphospho-sugar transferases"/>
    <property type="match status" value="1"/>
</dbReference>
<keyword evidence="21" id="KW-1185">Reference proteome</keyword>
<keyword evidence="5 18" id="KW-0808">Transferase</keyword>
<dbReference type="UniPathway" id="UPA00113">
    <property type="reaction ID" value="UER00532"/>
</dbReference>
<feature type="binding site" evidence="18">
    <location>
        <position position="340"/>
    </location>
    <ligand>
        <name>UDP-N-acetyl-alpha-D-glucosamine</name>
        <dbReference type="ChEBI" id="CHEBI:57705"/>
    </ligand>
</feature>
<keyword evidence="4 18" id="KW-0963">Cytoplasm</keyword>
<comment type="cofactor">
    <cofactor evidence="18">
        <name>Mg(2+)</name>
        <dbReference type="ChEBI" id="CHEBI:18420"/>
    </cofactor>
    <text evidence="18">Binds 1 Mg(2+) ion per subunit.</text>
</comment>
<feature type="binding site" evidence="18">
    <location>
        <position position="354"/>
    </location>
    <ligand>
        <name>UDP-N-acetyl-alpha-D-glucosamine</name>
        <dbReference type="ChEBI" id="CHEBI:57705"/>
    </ligand>
</feature>
<name>A0A3D8ITS0_9HELI</name>
<protein>
    <recommendedName>
        <fullName evidence="18">Bifunctional protein GlmU</fullName>
    </recommendedName>
    <domain>
        <recommendedName>
            <fullName evidence="18">UDP-N-acetylglucosamine pyrophosphorylase</fullName>
            <ecNumber evidence="18">2.7.7.23</ecNumber>
        </recommendedName>
        <alternativeName>
            <fullName evidence="18">N-acetylglucosamine-1-phosphate uridyltransferase</fullName>
        </alternativeName>
    </domain>
    <domain>
        <recommendedName>
            <fullName evidence="18">Glucosamine-1-phosphate N-acetyltransferase</fullName>
            <ecNumber evidence="18">2.3.1.157</ecNumber>
        </recommendedName>
    </domain>
</protein>
<feature type="binding site" evidence="18">
    <location>
        <position position="236"/>
    </location>
    <ligand>
        <name>UDP-N-acetyl-alpha-D-glucosamine</name>
        <dbReference type="ChEBI" id="CHEBI:57705"/>
    </ligand>
</feature>
<evidence type="ECO:0000256" key="13">
    <source>
        <dbReference type="ARBA" id="ARBA00023315"/>
    </source>
</evidence>
<dbReference type="EMBL" id="NXLT01000001">
    <property type="protein sequence ID" value="RDU68612.1"/>
    <property type="molecule type" value="Genomic_DNA"/>
</dbReference>
<organism evidence="20 21">
    <name type="scientific">Helicobacter equorum</name>
    <dbReference type="NCBI Taxonomy" id="361872"/>
    <lineage>
        <taxon>Bacteria</taxon>
        <taxon>Pseudomonadati</taxon>
        <taxon>Campylobacterota</taxon>
        <taxon>Epsilonproteobacteria</taxon>
        <taxon>Campylobacterales</taxon>
        <taxon>Helicobacteraceae</taxon>
        <taxon>Helicobacter</taxon>
    </lineage>
</organism>
<feature type="binding site" evidence="18">
    <location>
        <position position="236"/>
    </location>
    <ligand>
        <name>Mg(2+)</name>
        <dbReference type="ChEBI" id="CHEBI:18420"/>
    </ligand>
</feature>
<dbReference type="UniPathway" id="UPA00973"/>
<comment type="catalytic activity">
    <reaction evidence="16 18">
        <text>N-acetyl-alpha-D-glucosamine 1-phosphate + UTP + H(+) = UDP-N-acetyl-alpha-D-glucosamine + diphosphate</text>
        <dbReference type="Rhea" id="RHEA:13509"/>
        <dbReference type="ChEBI" id="CHEBI:15378"/>
        <dbReference type="ChEBI" id="CHEBI:33019"/>
        <dbReference type="ChEBI" id="CHEBI:46398"/>
        <dbReference type="ChEBI" id="CHEBI:57705"/>
        <dbReference type="ChEBI" id="CHEBI:57776"/>
        <dbReference type="EC" id="2.7.7.23"/>
    </reaction>
</comment>
<feature type="binding site" evidence="18">
    <location>
        <position position="164"/>
    </location>
    <ligand>
        <name>UDP-N-acetyl-alpha-D-glucosamine</name>
        <dbReference type="ChEBI" id="CHEBI:57705"/>
    </ligand>
</feature>
<dbReference type="Pfam" id="PF12804">
    <property type="entry name" value="NTP_transf_3"/>
    <property type="match status" value="1"/>
</dbReference>
<feature type="binding site" evidence="18">
    <location>
        <begin position="374"/>
        <end position="375"/>
    </location>
    <ligand>
        <name>acetyl-CoA</name>
        <dbReference type="ChEBI" id="CHEBI:57288"/>
    </ligand>
</feature>
<dbReference type="Proteomes" id="UP000256514">
    <property type="component" value="Unassembled WGS sequence"/>
</dbReference>
<comment type="pathway">
    <text evidence="18">Nucleotide-sugar biosynthesis; UDP-N-acetyl-alpha-D-glucosamine biosynthesis; N-acetyl-alpha-D-glucosamine 1-phosphate from alpha-D-glucosamine 6-phosphate (route II): step 2/2.</text>
</comment>
<feature type="domain" description="MobA-like NTP transferase" evidence="19">
    <location>
        <begin position="5"/>
        <end position="124"/>
    </location>
</feature>
<dbReference type="NCBIfam" id="NF010939">
    <property type="entry name" value="PRK14359.1"/>
    <property type="match status" value="1"/>
</dbReference>
<feature type="binding site" evidence="18">
    <location>
        <position position="411"/>
    </location>
    <ligand>
        <name>acetyl-CoA</name>
        <dbReference type="ChEBI" id="CHEBI:57288"/>
    </ligand>
</feature>
<evidence type="ECO:0000313" key="20">
    <source>
        <dbReference type="EMBL" id="RDU68612.1"/>
    </source>
</evidence>
<keyword evidence="8 18" id="KW-0677">Repeat</keyword>
<comment type="subunit">
    <text evidence="18">Homotrimer.</text>
</comment>
<dbReference type="GO" id="GO:0071555">
    <property type="term" value="P:cell wall organization"/>
    <property type="evidence" value="ECO:0007669"/>
    <property type="project" value="UniProtKB-KW"/>
</dbReference>
<proteinExistence type="inferred from homology"/>
<evidence type="ECO:0000256" key="11">
    <source>
        <dbReference type="ARBA" id="ARBA00022984"/>
    </source>
</evidence>
<dbReference type="Gene3D" id="3.90.550.10">
    <property type="entry name" value="Spore Coat Polysaccharide Biosynthesis Protein SpsA, Chain A"/>
    <property type="match status" value="1"/>
</dbReference>
<dbReference type="SUPFAM" id="SSF51161">
    <property type="entry name" value="Trimeric LpxA-like enzymes"/>
    <property type="match status" value="1"/>
</dbReference>
<dbReference type="InterPro" id="IPR001451">
    <property type="entry name" value="Hexapep"/>
</dbReference>
<comment type="catalytic activity">
    <reaction evidence="15 18">
        <text>alpha-D-glucosamine 1-phosphate + acetyl-CoA = N-acetyl-alpha-D-glucosamine 1-phosphate + CoA + H(+)</text>
        <dbReference type="Rhea" id="RHEA:13725"/>
        <dbReference type="ChEBI" id="CHEBI:15378"/>
        <dbReference type="ChEBI" id="CHEBI:57287"/>
        <dbReference type="ChEBI" id="CHEBI:57288"/>
        <dbReference type="ChEBI" id="CHEBI:57776"/>
        <dbReference type="ChEBI" id="CHEBI:58516"/>
        <dbReference type="EC" id="2.3.1.157"/>
    </reaction>
</comment>
<comment type="caution">
    <text evidence="18">Lacks conserved residue(s) required for the propagation of feature annotation.</text>
</comment>
<keyword evidence="12 18" id="KW-0511">Multifunctional enzyme</keyword>
<feature type="binding site" evidence="18">
    <location>
        <position position="179"/>
    </location>
    <ligand>
        <name>UDP-N-acetyl-alpha-D-glucosamine</name>
        <dbReference type="ChEBI" id="CHEBI:57705"/>
    </ligand>
</feature>
<dbReference type="GO" id="GO:0006048">
    <property type="term" value="P:UDP-N-acetylglucosamine biosynthetic process"/>
    <property type="evidence" value="ECO:0007669"/>
    <property type="project" value="UniProtKB-UniPathway"/>
</dbReference>
<dbReference type="PANTHER" id="PTHR43584">
    <property type="entry name" value="NUCLEOTIDYL TRANSFERASE"/>
    <property type="match status" value="1"/>
</dbReference>
<evidence type="ECO:0000256" key="4">
    <source>
        <dbReference type="ARBA" id="ARBA00022490"/>
    </source>
</evidence>
<reference evidence="20 21" key="1">
    <citation type="submission" date="2018-04" db="EMBL/GenBank/DDBJ databases">
        <title>Novel Campyloabacter and Helicobacter Species and Strains.</title>
        <authorList>
            <person name="Mannion A.J."/>
            <person name="Shen Z."/>
            <person name="Fox J.G."/>
        </authorList>
    </citation>
    <scope>NUCLEOTIDE SEQUENCE [LARGE SCALE GENOMIC DNA]</scope>
    <source>
        <strain evidence="20 21">MIT 12-6600</strain>
    </source>
</reference>
<dbReference type="GO" id="GO:0003977">
    <property type="term" value="F:UDP-N-acetylglucosamine diphosphorylase activity"/>
    <property type="evidence" value="ECO:0007669"/>
    <property type="project" value="UniProtKB-UniRule"/>
</dbReference>
<dbReference type="InterPro" id="IPR005882">
    <property type="entry name" value="Bifunctional_GlmU"/>
</dbReference>
<evidence type="ECO:0000256" key="7">
    <source>
        <dbReference type="ARBA" id="ARBA00022723"/>
    </source>
</evidence>
<feature type="binding site" evidence="18">
    <location>
        <position position="22"/>
    </location>
    <ligand>
        <name>UDP-N-acetyl-alpha-D-glucosamine</name>
        <dbReference type="ChEBI" id="CHEBI:57705"/>
    </ligand>
</feature>
<evidence type="ECO:0000256" key="2">
    <source>
        <dbReference type="ARBA" id="ARBA00007707"/>
    </source>
</evidence>
<dbReference type="InterPro" id="IPR029044">
    <property type="entry name" value="Nucleotide-diphossugar_trans"/>
</dbReference>
<feature type="binding site" evidence="18">
    <location>
        <position position="365"/>
    </location>
    <ligand>
        <name>UDP-N-acetyl-alpha-D-glucosamine</name>
        <dbReference type="ChEBI" id="CHEBI:57705"/>
    </ligand>
</feature>
<comment type="pathway">
    <text evidence="18">Nucleotide-sugar biosynthesis; UDP-N-acetyl-alpha-D-glucosamine biosynthesis; UDP-N-acetyl-alpha-D-glucosamine from N-acetyl-alpha-D-glucosamine 1-phosphate: step 1/1.</text>
</comment>
<evidence type="ECO:0000256" key="12">
    <source>
        <dbReference type="ARBA" id="ARBA00023268"/>
    </source>
</evidence>
<feature type="binding site" evidence="18">
    <location>
        <position position="107"/>
    </location>
    <ligand>
        <name>Mg(2+)</name>
        <dbReference type="ChEBI" id="CHEBI:18420"/>
    </ligand>
</feature>
<dbReference type="GO" id="GO:0009245">
    <property type="term" value="P:lipid A biosynthetic process"/>
    <property type="evidence" value="ECO:0007669"/>
    <property type="project" value="UniProtKB-UniRule"/>
</dbReference>
<dbReference type="GO" id="GO:0005737">
    <property type="term" value="C:cytoplasm"/>
    <property type="evidence" value="ECO:0007669"/>
    <property type="project" value="UniProtKB-SubCell"/>
</dbReference>
<evidence type="ECO:0000256" key="5">
    <source>
        <dbReference type="ARBA" id="ARBA00022679"/>
    </source>
</evidence>
<dbReference type="GO" id="GO:0000902">
    <property type="term" value="P:cell morphogenesis"/>
    <property type="evidence" value="ECO:0007669"/>
    <property type="project" value="UniProtKB-UniRule"/>
</dbReference>
<comment type="function">
    <text evidence="17 18">Catalyzes the last two sequential reactions in the de novo biosynthetic pathway for UDP-N-acetylglucosamine (UDP-GlcNAc). The C-terminal domain catalyzes the transfer of acetyl group from acetyl coenzyme A to glucosamine-1-phosphate (GlcN-1-P) to produce N-acetylglucosamine-1-phosphate (GlcNAc-1-P), which is converted into UDP-GlcNAc by the transfer of uridine 5-monophosphate (from uridine 5-triphosphate), a reaction catalyzed by the N-terminal domain.</text>
</comment>
<dbReference type="CDD" id="cd02540">
    <property type="entry name" value="GT2_GlmU_N_bac"/>
    <property type="match status" value="1"/>
</dbReference>
<evidence type="ECO:0000256" key="18">
    <source>
        <dbReference type="HAMAP-Rule" id="MF_01631"/>
    </source>
</evidence>
<feature type="region of interest" description="Pyrophosphorylase" evidence="18">
    <location>
        <begin position="1"/>
        <end position="238"/>
    </location>
</feature>
<dbReference type="GO" id="GO:0009252">
    <property type="term" value="P:peptidoglycan biosynthetic process"/>
    <property type="evidence" value="ECO:0007669"/>
    <property type="project" value="UniProtKB-UniRule"/>
</dbReference>
<dbReference type="Gene3D" id="2.160.10.10">
    <property type="entry name" value="Hexapeptide repeat proteins"/>
    <property type="match status" value="1"/>
</dbReference>
<comment type="similarity">
    <text evidence="3 18">In the N-terminal section; belongs to the N-acetylglucosamine-1-phosphate uridyltransferase family.</text>
</comment>
<evidence type="ECO:0000313" key="21">
    <source>
        <dbReference type="Proteomes" id="UP000256514"/>
    </source>
</evidence>
<dbReference type="GO" id="GO:0000287">
    <property type="term" value="F:magnesium ion binding"/>
    <property type="evidence" value="ECO:0007669"/>
    <property type="project" value="UniProtKB-UniRule"/>
</dbReference>
<keyword evidence="6 18" id="KW-0548">Nucleotidyltransferase</keyword>
<comment type="similarity">
    <text evidence="2 18">In the C-terminal section; belongs to the transferase hexapeptide repeat family.</text>
</comment>